<protein>
    <submittedName>
        <fullName evidence="1">Uncharacterized protein</fullName>
    </submittedName>
</protein>
<gene>
    <name evidence="1" type="ORF">GCM10023261_16110</name>
</gene>
<dbReference type="Proteomes" id="UP001500864">
    <property type="component" value="Unassembled WGS sequence"/>
</dbReference>
<proteinExistence type="predicted"/>
<organism evidence="1 2">
    <name type="scientific">Bartonella jaculi</name>
    <dbReference type="NCBI Taxonomy" id="686226"/>
    <lineage>
        <taxon>Bacteria</taxon>
        <taxon>Pseudomonadati</taxon>
        <taxon>Pseudomonadota</taxon>
        <taxon>Alphaproteobacteria</taxon>
        <taxon>Hyphomicrobiales</taxon>
        <taxon>Bartonellaceae</taxon>
        <taxon>Bartonella</taxon>
    </lineage>
</organism>
<reference evidence="2" key="1">
    <citation type="journal article" date="2019" name="Int. J. Syst. Evol. Microbiol.">
        <title>The Global Catalogue of Microorganisms (GCM) 10K type strain sequencing project: providing services to taxonomists for standard genome sequencing and annotation.</title>
        <authorList>
            <consortium name="The Broad Institute Genomics Platform"/>
            <consortium name="The Broad Institute Genome Sequencing Center for Infectious Disease"/>
            <person name="Wu L."/>
            <person name="Ma J."/>
        </authorList>
    </citation>
    <scope>NUCLEOTIDE SEQUENCE [LARGE SCALE GENOMIC DNA]</scope>
    <source>
        <strain evidence="2">JCM 17712</strain>
    </source>
</reference>
<sequence>MPFMNRLIAKAGAILKDEIIIRVKYLFKYNCEEQHNDALFFMRHEILLKNATNKNVSDLAISII</sequence>
<keyword evidence="2" id="KW-1185">Reference proteome</keyword>
<comment type="caution">
    <text evidence="1">The sequence shown here is derived from an EMBL/GenBank/DDBJ whole genome shotgun (WGS) entry which is preliminary data.</text>
</comment>
<evidence type="ECO:0000313" key="1">
    <source>
        <dbReference type="EMBL" id="GAA5111722.1"/>
    </source>
</evidence>
<evidence type="ECO:0000313" key="2">
    <source>
        <dbReference type="Proteomes" id="UP001500864"/>
    </source>
</evidence>
<dbReference type="EMBL" id="BAABIZ010000040">
    <property type="protein sequence ID" value="GAA5111722.1"/>
    <property type="molecule type" value="Genomic_DNA"/>
</dbReference>
<name>A0ABP9N884_9HYPH</name>
<accession>A0ABP9N884</accession>